<organism evidence="2 3">
    <name type="scientific">Parascedosporium putredinis</name>
    <dbReference type="NCBI Taxonomy" id="1442378"/>
    <lineage>
        <taxon>Eukaryota</taxon>
        <taxon>Fungi</taxon>
        <taxon>Dikarya</taxon>
        <taxon>Ascomycota</taxon>
        <taxon>Pezizomycotina</taxon>
        <taxon>Sordariomycetes</taxon>
        <taxon>Hypocreomycetidae</taxon>
        <taxon>Microascales</taxon>
        <taxon>Microascaceae</taxon>
        <taxon>Parascedosporium</taxon>
    </lineage>
</organism>
<protein>
    <recommendedName>
        <fullName evidence="4">VOC domain-containing protein</fullName>
    </recommendedName>
</protein>
<feature type="chain" id="PRO_5040479527" description="VOC domain-containing protein" evidence="1">
    <location>
        <begin position="33"/>
        <end position="272"/>
    </location>
</feature>
<evidence type="ECO:0000256" key="1">
    <source>
        <dbReference type="SAM" id="SignalP"/>
    </source>
</evidence>
<gene>
    <name evidence="2" type="ORF">PPNO1_LOCUS3725</name>
</gene>
<accession>A0A9P1M8B9</accession>
<reference evidence="2" key="1">
    <citation type="submission" date="2022-11" db="EMBL/GenBank/DDBJ databases">
        <authorList>
            <person name="Scott C."/>
            <person name="Bruce N."/>
        </authorList>
    </citation>
    <scope>NUCLEOTIDE SEQUENCE</scope>
</reference>
<dbReference type="SUPFAM" id="SSF54593">
    <property type="entry name" value="Glyoxalase/Bleomycin resistance protein/Dihydroxybiphenyl dioxygenase"/>
    <property type="match status" value="2"/>
</dbReference>
<proteinExistence type="predicted"/>
<name>A0A9P1M8B9_9PEZI</name>
<dbReference type="CDD" id="cd06587">
    <property type="entry name" value="VOC"/>
    <property type="match status" value="1"/>
</dbReference>
<evidence type="ECO:0000313" key="3">
    <source>
        <dbReference type="Proteomes" id="UP000838763"/>
    </source>
</evidence>
<keyword evidence="1" id="KW-0732">Signal</keyword>
<evidence type="ECO:0008006" key="4">
    <source>
        <dbReference type="Google" id="ProtNLM"/>
    </source>
</evidence>
<dbReference type="EMBL" id="CALLCH030000010">
    <property type="protein sequence ID" value="CAI4213990.1"/>
    <property type="molecule type" value="Genomic_DNA"/>
</dbReference>
<evidence type="ECO:0000313" key="2">
    <source>
        <dbReference type="EMBL" id="CAI4213990.1"/>
    </source>
</evidence>
<dbReference type="Gene3D" id="3.10.180.10">
    <property type="entry name" value="2,3-Dihydroxybiphenyl 1,2-Dioxygenase, domain 1"/>
    <property type="match status" value="2"/>
</dbReference>
<feature type="signal peptide" evidence="1">
    <location>
        <begin position="1"/>
        <end position="32"/>
    </location>
</feature>
<dbReference type="AlphaFoldDB" id="A0A9P1M8B9"/>
<dbReference type="InterPro" id="IPR029068">
    <property type="entry name" value="Glyas_Bleomycin-R_OHBP_Dase"/>
</dbReference>
<comment type="caution">
    <text evidence="2">The sequence shown here is derived from an EMBL/GenBank/DDBJ whole genome shotgun (WGS) entry which is preliminary data.</text>
</comment>
<keyword evidence="3" id="KW-1185">Reference proteome</keyword>
<sequence length="272" mass="30359">MILVMRPHGDLACWRHILILCCVGALLGAVGARTCCKTDSARSVLWMPAMNTFRRLDANSDTKATYDFYSQILGFTPLETYDVGNGTDVWRIQAGASQIKLSRRNDNRTYVEGAVTDATGLRLWTFFFTDPGALLRNFTDAGLEPPAFEGTAPTRRWAADFVGLEWVGEEHDVRFDTTKHVFRHGATYVALMSFEKTLPADTGTGGIQYVVSDVDRVQQLAKCQDVSIIQEIETIPGYPVRTVWLEDPDGIINYFAETAESRGEEEEEEDIG</sequence>
<dbReference type="Proteomes" id="UP000838763">
    <property type="component" value="Unassembled WGS sequence"/>
</dbReference>